<dbReference type="EMBL" id="PFEU01000007">
    <property type="protein sequence ID" value="PJE77042.1"/>
    <property type="molecule type" value="Genomic_DNA"/>
</dbReference>
<dbReference type="Proteomes" id="UP000231436">
    <property type="component" value="Unassembled WGS sequence"/>
</dbReference>
<evidence type="ECO:0000313" key="3">
    <source>
        <dbReference type="Proteomes" id="UP000231436"/>
    </source>
</evidence>
<feature type="transmembrane region" description="Helical" evidence="1">
    <location>
        <begin position="50"/>
        <end position="70"/>
    </location>
</feature>
<organism evidence="2 3">
    <name type="scientific">Candidatus Uhrbacteria bacterium CG10_big_fil_rev_8_21_14_0_10_48_16</name>
    <dbReference type="NCBI Taxonomy" id="1975038"/>
    <lineage>
        <taxon>Bacteria</taxon>
        <taxon>Candidatus Uhriibacteriota</taxon>
    </lineage>
</organism>
<reference evidence="3" key="1">
    <citation type="submission" date="2017-09" db="EMBL/GenBank/DDBJ databases">
        <title>Depth-based differentiation of microbial function through sediment-hosted aquifers and enrichment of novel symbionts in the deep terrestrial subsurface.</title>
        <authorList>
            <person name="Probst A.J."/>
            <person name="Ladd B."/>
            <person name="Jarett J.K."/>
            <person name="Geller-Mcgrath D.E."/>
            <person name="Sieber C.M.K."/>
            <person name="Emerson J.B."/>
            <person name="Anantharaman K."/>
            <person name="Thomas B.C."/>
            <person name="Malmstrom R."/>
            <person name="Stieglmeier M."/>
            <person name="Klingl A."/>
            <person name="Woyke T."/>
            <person name="Ryan C.M."/>
            <person name="Banfield J.F."/>
        </authorList>
    </citation>
    <scope>NUCLEOTIDE SEQUENCE [LARGE SCALE GENOMIC DNA]</scope>
</reference>
<keyword evidence="1" id="KW-0472">Membrane</keyword>
<proteinExistence type="predicted"/>
<protein>
    <submittedName>
        <fullName evidence="2">Uncharacterized protein</fullName>
    </submittedName>
</protein>
<evidence type="ECO:0000256" key="1">
    <source>
        <dbReference type="SAM" id="Phobius"/>
    </source>
</evidence>
<sequence length="79" mass="9184">MDEEERELTYCERRAQEPMYRYFESATALIIGTPVLIILADFVSQRAGDIVAIACLLGFLTYNVVVGYKFRRQEEESQR</sequence>
<gene>
    <name evidence="2" type="ORF">COV05_01320</name>
</gene>
<comment type="caution">
    <text evidence="2">The sequence shown here is derived from an EMBL/GenBank/DDBJ whole genome shotgun (WGS) entry which is preliminary data.</text>
</comment>
<feature type="transmembrane region" description="Helical" evidence="1">
    <location>
        <begin position="22"/>
        <end position="44"/>
    </location>
</feature>
<dbReference type="AlphaFoldDB" id="A0A2M8LHX8"/>
<keyword evidence="1" id="KW-0812">Transmembrane</keyword>
<evidence type="ECO:0000313" key="2">
    <source>
        <dbReference type="EMBL" id="PJE77042.1"/>
    </source>
</evidence>
<name>A0A2M8LHX8_9BACT</name>
<keyword evidence="1" id="KW-1133">Transmembrane helix</keyword>
<accession>A0A2M8LHX8</accession>